<gene>
    <name evidence="5" type="ORF">CBF27_06880</name>
</gene>
<dbReference type="SUPFAM" id="SSF52317">
    <property type="entry name" value="Class I glutamine amidotransferase-like"/>
    <property type="match status" value="1"/>
</dbReference>
<name>A0A430AVQ7_9ENTE</name>
<evidence type="ECO:0000313" key="5">
    <source>
        <dbReference type="EMBL" id="RSU12142.1"/>
    </source>
</evidence>
<dbReference type="PANTHER" id="PTHR20842:SF0">
    <property type="entry name" value="ALPHA-ASPARTYL DIPEPTIDASE"/>
    <property type="match status" value="1"/>
</dbReference>
<dbReference type="EMBL" id="NGKC01000006">
    <property type="protein sequence ID" value="RSU12142.1"/>
    <property type="molecule type" value="Genomic_DNA"/>
</dbReference>
<dbReference type="Pfam" id="PF03575">
    <property type="entry name" value="Peptidase_S51"/>
    <property type="match status" value="1"/>
</dbReference>
<dbReference type="AlphaFoldDB" id="A0A430AVQ7"/>
<dbReference type="OrthoDB" id="9778515at2"/>
<proteinExistence type="inferred from homology"/>
<evidence type="ECO:0000256" key="3">
    <source>
        <dbReference type="ARBA" id="ARBA00022801"/>
    </source>
</evidence>
<organism evidence="5 6">
    <name type="scientific">Vagococcus acidifermentans</name>
    <dbReference type="NCBI Taxonomy" id="564710"/>
    <lineage>
        <taxon>Bacteria</taxon>
        <taxon>Bacillati</taxon>
        <taxon>Bacillota</taxon>
        <taxon>Bacilli</taxon>
        <taxon>Lactobacillales</taxon>
        <taxon>Enterococcaceae</taxon>
        <taxon>Vagococcus</taxon>
    </lineage>
</organism>
<keyword evidence="4" id="KW-0720">Serine protease</keyword>
<comment type="similarity">
    <text evidence="1">Belongs to the peptidase S51 family.</text>
</comment>
<keyword evidence="6" id="KW-1185">Reference proteome</keyword>
<dbReference type="RefSeq" id="WP_126813590.1">
    <property type="nucleotide sequence ID" value="NZ_NGKC01000006.1"/>
</dbReference>
<comment type="caution">
    <text evidence="5">The sequence shown here is derived from an EMBL/GenBank/DDBJ whole genome shotgun (WGS) entry which is preliminary data.</text>
</comment>
<evidence type="ECO:0000256" key="4">
    <source>
        <dbReference type="ARBA" id="ARBA00022825"/>
    </source>
</evidence>
<evidence type="ECO:0000313" key="6">
    <source>
        <dbReference type="Proteomes" id="UP000286773"/>
    </source>
</evidence>
<dbReference type="PANTHER" id="PTHR20842">
    <property type="entry name" value="PROTEASE S51 ALPHA-ASPARTYL DIPEPTIDASE"/>
    <property type="match status" value="1"/>
</dbReference>
<dbReference type="Gene3D" id="3.40.50.880">
    <property type="match status" value="1"/>
</dbReference>
<dbReference type="InterPro" id="IPR005320">
    <property type="entry name" value="Peptidase_S51"/>
</dbReference>
<evidence type="ECO:0000256" key="2">
    <source>
        <dbReference type="ARBA" id="ARBA00022670"/>
    </source>
</evidence>
<keyword evidence="2" id="KW-0645">Protease</keyword>
<dbReference type="CDD" id="cd03129">
    <property type="entry name" value="GAT1_Peptidase_E_like"/>
    <property type="match status" value="1"/>
</dbReference>
<evidence type="ECO:0000256" key="1">
    <source>
        <dbReference type="ARBA" id="ARBA00006534"/>
    </source>
</evidence>
<reference evidence="5 6" key="1">
    <citation type="submission" date="2017-05" db="EMBL/GenBank/DDBJ databases">
        <title>Vagococcus spp. assemblies.</title>
        <authorList>
            <person name="Gulvik C.A."/>
        </authorList>
    </citation>
    <scope>NUCLEOTIDE SEQUENCE [LARGE SCALE GENOMIC DNA]</scope>
    <source>
        <strain evidence="5 6">LMG 24798</strain>
    </source>
</reference>
<dbReference type="InterPro" id="IPR029062">
    <property type="entry name" value="Class_I_gatase-like"/>
</dbReference>
<dbReference type="GO" id="GO:0006508">
    <property type="term" value="P:proteolysis"/>
    <property type="evidence" value="ECO:0007669"/>
    <property type="project" value="UniProtKB-KW"/>
</dbReference>
<evidence type="ECO:0008006" key="7">
    <source>
        <dbReference type="Google" id="ProtNLM"/>
    </source>
</evidence>
<keyword evidence="3" id="KW-0378">Hydrolase</keyword>
<dbReference type="GO" id="GO:0008236">
    <property type="term" value="F:serine-type peptidase activity"/>
    <property type="evidence" value="ECO:0007669"/>
    <property type="project" value="UniProtKB-KW"/>
</dbReference>
<dbReference type="Proteomes" id="UP000286773">
    <property type="component" value="Unassembled WGS sequence"/>
</dbReference>
<protein>
    <recommendedName>
        <fullName evidence="7">Peptidase S51</fullName>
    </recommendedName>
</protein>
<sequence>MRKLFLCSSLADSVHLFRQIVGETLKGKKLTLIPTAANVEDASGFEEDEQDILSKLEMAVTILDVSKESREQIAHTIRDADYIYLSGGNTFYLLQELKRHQVDRLLIEEINAGKFVIGESAGAIVMAPDIAYIMPMDDETKAPLLETYEGLGVVDFYPLPHMENVYLNEYAEQIMAMYDDKLNLVPLTDQQAIYVENDQIEIL</sequence>
<accession>A0A430AVQ7</accession>